<sequence>MPIEALSEDTTRALGSSLVLNDAKSVVKELIDNALDAQATAISIEISANTLDVIQVKDDGTGIHVEDRQLLCKRGCTSKIRTIEDLGRLGGAFLGFRGEALASIVELSQFVTVTTRVDGEVVGTSIKYAASGMISSSSASHAVGTTIRVQDFLMKIPVRKQSALKATTKTLEAIKSLLFAFAFARPEVRFSLKVLKAKNNKLNWTYAATPDQSLTEITTKIVGKELASVCAHHTIISDDCRATVGTDWAISAMLISASADPVRIRNTTQYISVDARPVNTERQTMKEIAKSYKRHVRNSVLSATGVSVQRPFLCMDIRCPPESYDVNVDPAKDEVLFLDLRSVQLLSLVESLFRRAYPKPGNRGEGAENSSIHKDTASPRGTFGFDKNTLRSTRADAEKRDAVNNEAEQEPLSSEDSPLRGSSMRNPFVIAAMNAKIKPVKMGSNQASGLSRMSGSATSDNPDEEALSTPHPGDCSPGKTPESHLQRSGHTTPSTSPRPGPPMRRRVKTTTRFDDEEAVEPDSHVDHRVATPQQTGLQSWLTPNAALPPLIRLGEASTNMQRPSSSVDNTTLIPDVTGPAYDGIRLSSQVGRRLEPGQKPFKILSKSKHQGQISEGLPPTPPSSLHGRHRRSQQGRSPSHFIGSKPGEHWSMSLFSSQQLRHKTSTMSAANSPLSGLSQHDTELNDIMEFEHRKKAAIAHQRIQAARSLSTPIRNTLGCSSQPEIIGASTDAVEKEPMFEDYGAEYGSKEDGSMKQSNPDPRRNHYKKPIKNPSHSHPDEESETLLDPDEHCASLAIGAGTAAYGPPVLSHDDPRAYMMRQPPKQLRGKLHRTKSTKLPLESMLPGTETFGLALTTNAFDSLQDISKHFLRLAFFDSYIKYGKVGCTDLDSADPSTLRDWEYSIRSLIDRRDSPRTQKEKDMIANTKFTISGCSREAEEVT</sequence>
<dbReference type="GO" id="GO:0005524">
    <property type="term" value="F:ATP binding"/>
    <property type="evidence" value="ECO:0007669"/>
    <property type="project" value="InterPro"/>
</dbReference>
<dbReference type="NCBIfam" id="TIGR00585">
    <property type="entry name" value="mutl"/>
    <property type="match status" value="1"/>
</dbReference>
<dbReference type="Gene3D" id="3.30.230.10">
    <property type="match status" value="1"/>
</dbReference>
<name>V9DJP7_9EURO</name>
<feature type="compositionally biased region" description="Polar residues" evidence="3">
    <location>
        <begin position="443"/>
        <end position="460"/>
    </location>
</feature>
<dbReference type="PROSITE" id="PS00058">
    <property type="entry name" value="DNA_MISMATCH_REPAIR_1"/>
    <property type="match status" value="1"/>
</dbReference>
<dbReference type="InterPro" id="IPR013507">
    <property type="entry name" value="DNA_mismatch_S5_2-like"/>
</dbReference>
<dbReference type="FunFam" id="3.30.565.10:FF:000017">
    <property type="entry name" value="PMS1 homolog 1, mismatch repair system component"/>
    <property type="match status" value="1"/>
</dbReference>
<feature type="compositionally biased region" description="Basic and acidic residues" evidence="3">
    <location>
        <begin position="393"/>
        <end position="403"/>
    </location>
</feature>
<dbReference type="GO" id="GO:0006298">
    <property type="term" value="P:mismatch repair"/>
    <property type="evidence" value="ECO:0007669"/>
    <property type="project" value="InterPro"/>
</dbReference>
<dbReference type="SMART" id="SM01340">
    <property type="entry name" value="DNA_mis_repair"/>
    <property type="match status" value="1"/>
</dbReference>
<dbReference type="OrthoDB" id="10263226at2759"/>
<dbReference type="VEuPathDB" id="FungiDB:G647_02944"/>
<comment type="similarity">
    <text evidence="1">Belongs to the DNA mismatch repair MutL/HexB family.</text>
</comment>
<gene>
    <name evidence="5" type="ORF">G647_02944</name>
</gene>
<evidence type="ECO:0000256" key="1">
    <source>
        <dbReference type="ARBA" id="ARBA00006082"/>
    </source>
</evidence>
<dbReference type="GO" id="GO:0032389">
    <property type="term" value="C:MutLalpha complex"/>
    <property type="evidence" value="ECO:0007669"/>
    <property type="project" value="TreeGrafter"/>
</dbReference>
<feature type="region of interest" description="Disordered" evidence="3">
    <location>
        <begin position="357"/>
        <end position="423"/>
    </location>
</feature>
<reference evidence="5 6" key="1">
    <citation type="submission" date="2013-03" db="EMBL/GenBank/DDBJ databases">
        <title>The Genome Sequence of Cladophialophora carrionii CBS 160.54.</title>
        <authorList>
            <consortium name="The Broad Institute Genomics Platform"/>
            <person name="Cuomo C."/>
            <person name="de Hoog S."/>
            <person name="Gorbushina A."/>
            <person name="Walker B."/>
            <person name="Young S.K."/>
            <person name="Zeng Q."/>
            <person name="Gargeya S."/>
            <person name="Fitzgerald M."/>
            <person name="Haas B."/>
            <person name="Abouelleil A."/>
            <person name="Allen A.W."/>
            <person name="Alvarado L."/>
            <person name="Arachchi H.M."/>
            <person name="Berlin A.M."/>
            <person name="Chapman S.B."/>
            <person name="Gainer-Dewar J."/>
            <person name="Goldberg J."/>
            <person name="Griggs A."/>
            <person name="Gujja S."/>
            <person name="Hansen M."/>
            <person name="Howarth C."/>
            <person name="Imamovic A."/>
            <person name="Ireland A."/>
            <person name="Larimer J."/>
            <person name="McCowan C."/>
            <person name="Murphy C."/>
            <person name="Pearson M."/>
            <person name="Poon T.W."/>
            <person name="Priest M."/>
            <person name="Roberts A."/>
            <person name="Saif S."/>
            <person name="Shea T."/>
            <person name="Sisk P."/>
            <person name="Sykes S."/>
            <person name="Wortman J."/>
            <person name="Nusbaum C."/>
            <person name="Birren B."/>
        </authorList>
    </citation>
    <scope>NUCLEOTIDE SEQUENCE [LARGE SCALE GENOMIC DNA]</scope>
    <source>
        <strain evidence="5 6">CBS 160.54</strain>
    </source>
</reference>
<dbReference type="Pfam" id="PF01119">
    <property type="entry name" value="DNA_mis_repair"/>
    <property type="match status" value="1"/>
</dbReference>
<dbReference type="InterPro" id="IPR014762">
    <property type="entry name" value="DNA_mismatch_repair_CS"/>
</dbReference>
<feature type="region of interest" description="Disordered" evidence="3">
    <location>
        <begin position="743"/>
        <end position="785"/>
    </location>
</feature>
<proteinExistence type="inferred from homology"/>
<dbReference type="PANTHER" id="PTHR10073">
    <property type="entry name" value="DNA MISMATCH REPAIR PROTEIN MLH, PMS, MUTL"/>
    <property type="match status" value="1"/>
</dbReference>
<dbReference type="GO" id="GO:0016887">
    <property type="term" value="F:ATP hydrolysis activity"/>
    <property type="evidence" value="ECO:0007669"/>
    <property type="project" value="InterPro"/>
</dbReference>
<dbReference type="HOGENOM" id="CLU_011171_4_0_1"/>
<dbReference type="Gene3D" id="3.30.565.10">
    <property type="entry name" value="Histidine kinase-like ATPase, C-terminal domain"/>
    <property type="match status" value="1"/>
</dbReference>
<dbReference type="PANTHER" id="PTHR10073:SF41">
    <property type="entry name" value="MISMATCH REPAIR PROTEIN, PUTATIVE (AFU_ORTHOLOGUE AFUA_8G05820)-RELATED"/>
    <property type="match status" value="1"/>
</dbReference>
<dbReference type="Proteomes" id="UP000030678">
    <property type="component" value="Unassembled WGS sequence"/>
</dbReference>
<dbReference type="InterPro" id="IPR036890">
    <property type="entry name" value="HATPase_C_sf"/>
</dbReference>
<evidence type="ECO:0000256" key="2">
    <source>
        <dbReference type="ARBA" id="ARBA00022763"/>
    </source>
</evidence>
<dbReference type="InterPro" id="IPR014721">
    <property type="entry name" value="Ribsml_uS5_D2-typ_fold_subgr"/>
</dbReference>
<dbReference type="GO" id="GO:0140664">
    <property type="term" value="F:ATP-dependent DNA damage sensor activity"/>
    <property type="evidence" value="ECO:0007669"/>
    <property type="project" value="InterPro"/>
</dbReference>
<feature type="region of interest" description="Disordered" evidence="3">
    <location>
        <begin position="442"/>
        <end position="536"/>
    </location>
</feature>
<dbReference type="Pfam" id="PF13589">
    <property type="entry name" value="HATPase_c_3"/>
    <property type="match status" value="1"/>
</dbReference>
<accession>V9DJP7</accession>
<feature type="region of interest" description="Disordered" evidence="3">
    <location>
        <begin position="605"/>
        <end position="648"/>
    </location>
</feature>
<dbReference type="SUPFAM" id="SSF55874">
    <property type="entry name" value="ATPase domain of HSP90 chaperone/DNA topoisomerase II/histidine kinase"/>
    <property type="match status" value="1"/>
</dbReference>
<dbReference type="EMBL" id="KB822703">
    <property type="protein sequence ID" value="ETI26167.1"/>
    <property type="molecule type" value="Genomic_DNA"/>
</dbReference>
<dbReference type="GO" id="GO:0030983">
    <property type="term" value="F:mismatched DNA binding"/>
    <property type="evidence" value="ECO:0007669"/>
    <property type="project" value="InterPro"/>
</dbReference>
<dbReference type="GO" id="GO:0061982">
    <property type="term" value="P:meiosis I cell cycle process"/>
    <property type="evidence" value="ECO:0007669"/>
    <property type="project" value="UniProtKB-ARBA"/>
</dbReference>
<protein>
    <recommendedName>
        <fullName evidence="4">DNA mismatch repair protein S5 domain-containing protein</fullName>
    </recommendedName>
</protein>
<dbReference type="GeneID" id="19981437"/>
<dbReference type="AlphaFoldDB" id="V9DJP7"/>
<dbReference type="InterPro" id="IPR038973">
    <property type="entry name" value="MutL/Mlh/Pms-like"/>
</dbReference>
<dbReference type="SUPFAM" id="SSF54211">
    <property type="entry name" value="Ribosomal protein S5 domain 2-like"/>
    <property type="match status" value="1"/>
</dbReference>
<evidence type="ECO:0000256" key="3">
    <source>
        <dbReference type="SAM" id="MobiDB-lite"/>
    </source>
</evidence>
<organism evidence="5 6">
    <name type="scientific">Cladophialophora carrionii CBS 160.54</name>
    <dbReference type="NCBI Taxonomy" id="1279043"/>
    <lineage>
        <taxon>Eukaryota</taxon>
        <taxon>Fungi</taxon>
        <taxon>Dikarya</taxon>
        <taxon>Ascomycota</taxon>
        <taxon>Pezizomycotina</taxon>
        <taxon>Eurotiomycetes</taxon>
        <taxon>Chaetothyriomycetidae</taxon>
        <taxon>Chaetothyriales</taxon>
        <taxon>Herpotrichiellaceae</taxon>
        <taxon>Cladophialophora</taxon>
    </lineage>
</organism>
<dbReference type="InterPro" id="IPR020568">
    <property type="entry name" value="Ribosomal_Su5_D2-typ_SF"/>
</dbReference>
<keyword evidence="2" id="KW-0227">DNA damage</keyword>
<feature type="domain" description="DNA mismatch repair protein S5" evidence="4">
    <location>
        <begin position="214"/>
        <end position="354"/>
    </location>
</feature>
<dbReference type="RefSeq" id="XP_008725512.1">
    <property type="nucleotide sequence ID" value="XM_008727290.1"/>
</dbReference>
<evidence type="ECO:0000313" key="5">
    <source>
        <dbReference type="EMBL" id="ETI26167.1"/>
    </source>
</evidence>
<evidence type="ECO:0000313" key="6">
    <source>
        <dbReference type="Proteomes" id="UP000030678"/>
    </source>
</evidence>
<evidence type="ECO:0000259" key="4">
    <source>
        <dbReference type="SMART" id="SM01340"/>
    </source>
</evidence>
<dbReference type="InterPro" id="IPR002099">
    <property type="entry name" value="MutL/Mlh/PMS"/>
</dbReference>